<dbReference type="SMART" id="SM00825">
    <property type="entry name" value="PKS_KS"/>
    <property type="match status" value="1"/>
</dbReference>
<dbReference type="Gene3D" id="3.40.47.10">
    <property type="match status" value="1"/>
</dbReference>
<keyword evidence="2" id="KW-0597">Phosphoprotein</keyword>
<dbReference type="PANTHER" id="PTHR43775:SF37">
    <property type="entry name" value="SI:DKEY-61P9.11"/>
    <property type="match status" value="1"/>
</dbReference>
<dbReference type="SUPFAM" id="SSF52151">
    <property type="entry name" value="FabD/lysophospholipase-like"/>
    <property type="match status" value="1"/>
</dbReference>
<dbReference type="GO" id="GO:0005737">
    <property type="term" value="C:cytoplasm"/>
    <property type="evidence" value="ECO:0007669"/>
    <property type="project" value="TreeGrafter"/>
</dbReference>
<evidence type="ECO:0000313" key="6">
    <source>
        <dbReference type="Proteomes" id="UP001140076"/>
    </source>
</evidence>
<dbReference type="AlphaFoldDB" id="A0A9X3SEA1"/>
<dbReference type="PANTHER" id="PTHR43775">
    <property type="entry name" value="FATTY ACID SYNTHASE"/>
    <property type="match status" value="1"/>
</dbReference>
<dbReference type="Gene3D" id="3.30.70.3290">
    <property type="match status" value="1"/>
</dbReference>
<dbReference type="InterPro" id="IPR032821">
    <property type="entry name" value="PKS_assoc"/>
</dbReference>
<dbReference type="InterPro" id="IPR016036">
    <property type="entry name" value="Malonyl_transacylase_ACP-bd"/>
</dbReference>
<feature type="domain" description="Ketosynthase family 3 (KS3)" evidence="4">
    <location>
        <begin position="8"/>
        <end position="427"/>
    </location>
</feature>
<dbReference type="GO" id="GO:0006633">
    <property type="term" value="P:fatty acid biosynthetic process"/>
    <property type="evidence" value="ECO:0007669"/>
    <property type="project" value="InterPro"/>
</dbReference>
<dbReference type="InterPro" id="IPR050091">
    <property type="entry name" value="PKS_NRPS_Biosynth_Enz"/>
</dbReference>
<keyword evidence="6" id="KW-1185">Reference proteome</keyword>
<dbReference type="Pfam" id="PF00109">
    <property type="entry name" value="ketoacyl-synt"/>
    <property type="match status" value="1"/>
</dbReference>
<proteinExistence type="predicted"/>
<dbReference type="CDD" id="cd00833">
    <property type="entry name" value="PKS"/>
    <property type="match status" value="1"/>
</dbReference>
<dbReference type="GO" id="GO:0004315">
    <property type="term" value="F:3-oxoacyl-[acyl-carrier-protein] synthase activity"/>
    <property type="evidence" value="ECO:0007669"/>
    <property type="project" value="InterPro"/>
</dbReference>
<dbReference type="InterPro" id="IPR020841">
    <property type="entry name" value="PKS_Beta-ketoAc_synthase_dom"/>
</dbReference>
<evidence type="ECO:0000313" key="5">
    <source>
        <dbReference type="EMBL" id="MDA0565678.1"/>
    </source>
</evidence>
<protein>
    <submittedName>
        <fullName evidence="5">Type I polyketide synthase</fullName>
    </submittedName>
</protein>
<dbReference type="GO" id="GO:0071770">
    <property type="term" value="P:DIM/DIP cell wall layer assembly"/>
    <property type="evidence" value="ECO:0007669"/>
    <property type="project" value="TreeGrafter"/>
</dbReference>
<dbReference type="Proteomes" id="UP001140076">
    <property type="component" value="Unassembled WGS sequence"/>
</dbReference>
<comment type="caution">
    <text evidence="5">The sequence shown here is derived from an EMBL/GenBank/DDBJ whole genome shotgun (WGS) entry which is preliminary data.</text>
</comment>
<sequence length="999" mass="101947">MTAAGGADNRAAIVGIGCRLPGGVDGPDAFWALLRSGRSALGPVPEDRWAQMAAELHEEDRPDAPWAAGTLTAEEVAAFDHAFFGIDPATAERMALLHRLLTETGVEALQDAGTTVAEASDRTGIYTGSASVDASAAVFGTGRRPGLLDVGGSGSGMLGTQLARYLDARGPLATIDTACSASLSALHYARRDLEAGDVDIAIVAGVNSMTSAVATRAFNDGGVLSDVCRPFDAKADGYVRGEGVVVVVLRRLADARARNDRVYAVVAGSALNNDGRSPQGLGAPSADAQARLLADCYSRFGIDPGRVAYVHAHGTATRAGDRIEAQALDRVFARPADDPLWVGSSKGAIGHQEGGAGIAGLAAAALAVHHGEIPPTAGHTSLRPALRRLGIRVPTEPVAWPDRGPERVAGVSSFGFNGSNAHAVLTSPPAVGPAEEGDGGRERAAHVLPVSAHTPEALAATAGAWAEALERAAEEGAAAPAPAGAGLRGFAATAAHRRDHHGHRAAVVAATTADAARALRALAAGDGDPRLVGPHRADAPPRRLVLAFGGHGAQRPAMGRVLAERSPAFAAALAEVGTHLDAWGADPSWNPLRGEPAGYAATQQAVFAFQVAAARTLADWGLVPDAVIGHSLGEVAAAHVAGALTLDQAARVVVARSRLLEEVVDKGAMLATGLSEGQARERLSRHPDLDVAVLNGPQATVVSGPYGALDRLAAELAADGVWHRVLADAPPAHSRIVAPGAERLAAELAGMAAAAPVVPMASTARHGAPAPVLDAAYWGAQLRDPVDLHAAVARTAHAGPALFVEVSPNAALATPITQTITHHALPAVLSAPGALDTDEHTALLHAVADCYTHGRTPAWPDRGLPHAPLPPLRWHRAVAESAPPLQEQLSGLGAAERQARLERLARSLVAELAPVPVGPDDRDTHLEELGLTSQARLVLRARLSGLHPALSRPGALDVESAPTIAGLGESLATVLAADPARTEAAGHGSGSAGTVKGAG</sequence>
<keyword evidence="3" id="KW-0808">Transferase</keyword>
<dbReference type="GO" id="GO:0005886">
    <property type="term" value="C:plasma membrane"/>
    <property type="evidence" value="ECO:0007669"/>
    <property type="project" value="TreeGrafter"/>
</dbReference>
<dbReference type="GO" id="GO:0004312">
    <property type="term" value="F:fatty acid synthase activity"/>
    <property type="evidence" value="ECO:0007669"/>
    <property type="project" value="TreeGrafter"/>
</dbReference>
<dbReference type="InterPro" id="IPR014030">
    <property type="entry name" value="Ketoacyl_synth_N"/>
</dbReference>
<dbReference type="Gene3D" id="3.40.366.10">
    <property type="entry name" value="Malonyl-Coenzyme A Acyl Carrier Protein, domain 2"/>
    <property type="match status" value="1"/>
</dbReference>
<dbReference type="InterPro" id="IPR016035">
    <property type="entry name" value="Acyl_Trfase/lysoPLipase"/>
</dbReference>
<dbReference type="PROSITE" id="PS00606">
    <property type="entry name" value="KS3_1"/>
    <property type="match status" value="1"/>
</dbReference>
<evidence type="ECO:0000256" key="1">
    <source>
        <dbReference type="ARBA" id="ARBA00022450"/>
    </source>
</evidence>
<dbReference type="InterPro" id="IPR014031">
    <property type="entry name" value="Ketoacyl_synth_C"/>
</dbReference>
<dbReference type="InterPro" id="IPR036736">
    <property type="entry name" value="ACP-like_sf"/>
</dbReference>
<dbReference type="SMART" id="SM00827">
    <property type="entry name" value="PKS_AT"/>
    <property type="match status" value="1"/>
</dbReference>
<dbReference type="InterPro" id="IPR018201">
    <property type="entry name" value="Ketoacyl_synth_AS"/>
</dbReference>
<dbReference type="InterPro" id="IPR016039">
    <property type="entry name" value="Thiolase-like"/>
</dbReference>
<dbReference type="InterPro" id="IPR001227">
    <property type="entry name" value="Ac_transferase_dom_sf"/>
</dbReference>
<reference evidence="5" key="1">
    <citation type="submission" date="2021-10" db="EMBL/GenBank/DDBJ databases">
        <title>Streptomonospora sp. nov., isolated from mangrove soil.</title>
        <authorList>
            <person name="Chen X."/>
            <person name="Ge X."/>
            <person name="Liu W."/>
        </authorList>
    </citation>
    <scope>NUCLEOTIDE SEQUENCE</scope>
    <source>
        <strain evidence="5">S1-112</strain>
    </source>
</reference>
<gene>
    <name evidence="5" type="ORF">LG943_15325</name>
</gene>
<dbReference type="SUPFAM" id="SSF53901">
    <property type="entry name" value="Thiolase-like"/>
    <property type="match status" value="1"/>
</dbReference>
<dbReference type="RefSeq" id="WP_270072954.1">
    <property type="nucleotide sequence ID" value="NZ_JAJAQC010000025.1"/>
</dbReference>
<name>A0A9X3SEA1_9ACTN</name>
<evidence type="ECO:0000256" key="3">
    <source>
        <dbReference type="ARBA" id="ARBA00022679"/>
    </source>
</evidence>
<dbReference type="PROSITE" id="PS52004">
    <property type="entry name" value="KS3_2"/>
    <property type="match status" value="1"/>
</dbReference>
<dbReference type="SUPFAM" id="SSF47336">
    <property type="entry name" value="ACP-like"/>
    <property type="match status" value="1"/>
</dbReference>
<dbReference type="InterPro" id="IPR014043">
    <property type="entry name" value="Acyl_transferase_dom"/>
</dbReference>
<dbReference type="Pfam" id="PF00698">
    <property type="entry name" value="Acyl_transf_1"/>
    <property type="match status" value="1"/>
</dbReference>
<dbReference type="Pfam" id="PF16197">
    <property type="entry name" value="KAsynt_C_assoc"/>
    <property type="match status" value="1"/>
</dbReference>
<dbReference type="SUPFAM" id="SSF55048">
    <property type="entry name" value="Probable ACP-binding domain of malonyl-CoA ACP transacylase"/>
    <property type="match status" value="1"/>
</dbReference>
<dbReference type="Pfam" id="PF02801">
    <property type="entry name" value="Ketoacyl-synt_C"/>
    <property type="match status" value="1"/>
</dbReference>
<evidence type="ECO:0000259" key="4">
    <source>
        <dbReference type="PROSITE" id="PS52004"/>
    </source>
</evidence>
<accession>A0A9X3SEA1</accession>
<keyword evidence="1" id="KW-0596">Phosphopantetheine</keyword>
<evidence type="ECO:0000256" key="2">
    <source>
        <dbReference type="ARBA" id="ARBA00022553"/>
    </source>
</evidence>
<dbReference type="EMBL" id="JAJAQC010000025">
    <property type="protein sequence ID" value="MDA0565678.1"/>
    <property type="molecule type" value="Genomic_DNA"/>
</dbReference>
<organism evidence="5 6">
    <name type="scientific">Streptomonospora mangrovi</name>
    <dbReference type="NCBI Taxonomy" id="2883123"/>
    <lineage>
        <taxon>Bacteria</taxon>
        <taxon>Bacillati</taxon>
        <taxon>Actinomycetota</taxon>
        <taxon>Actinomycetes</taxon>
        <taxon>Streptosporangiales</taxon>
        <taxon>Nocardiopsidaceae</taxon>
        <taxon>Streptomonospora</taxon>
    </lineage>
</organism>